<evidence type="ECO:0000256" key="1">
    <source>
        <dbReference type="ARBA" id="ARBA00004141"/>
    </source>
</evidence>
<sequence>MSENDNQKTVDVDAAFLKSRRGIIKVAEMGTLFVAFVCFAVASTPRYLTATLLEFLITLLLLLLYLLKLNKRITFLFWPIDVFNSVFAAIYFLVLSLMVLISSSVTGALVGGVRIAFAVSLISAGLLFVDSYTLFRNITFNKPRNESQNQSNK</sequence>
<evidence type="ECO:0000313" key="8">
    <source>
        <dbReference type="Ensembl" id="ENSXCOP00000004118.1"/>
    </source>
</evidence>
<evidence type="ECO:0000313" key="9">
    <source>
        <dbReference type="Proteomes" id="UP000261380"/>
    </source>
</evidence>
<feature type="domain" description="MARVEL" evidence="7">
    <location>
        <begin position="16"/>
        <end position="139"/>
    </location>
</feature>
<feature type="transmembrane region" description="Helical" evidence="6">
    <location>
        <begin position="48"/>
        <end position="67"/>
    </location>
</feature>
<evidence type="ECO:0000259" key="7">
    <source>
        <dbReference type="PROSITE" id="PS51225"/>
    </source>
</evidence>
<evidence type="ECO:0000256" key="2">
    <source>
        <dbReference type="ARBA" id="ARBA00022692"/>
    </source>
</evidence>
<dbReference type="InterPro" id="IPR050578">
    <property type="entry name" value="MARVEL-CKLF_proteins"/>
</dbReference>
<comment type="subcellular location">
    <subcellularLocation>
        <location evidence="1">Membrane</location>
        <topology evidence="1">Multi-pass membrane protein</topology>
    </subcellularLocation>
</comment>
<keyword evidence="9" id="KW-1185">Reference proteome</keyword>
<organism evidence="8 9">
    <name type="scientific">Xiphophorus couchianus</name>
    <name type="common">Monterrey platyfish</name>
    <dbReference type="NCBI Taxonomy" id="32473"/>
    <lineage>
        <taxon>Eukaryota</taxon>
        <taxon>Metazoa</taxon>
        <taxon>Chordata</taxon>
        <taxon>Craniata</taxon>
        <taxon>Vertebrata</taxon>
        <taxon>Euteleostomi</taxon>
        <taxon>Actinopterygii</taxon>
        <taxon>Neopterygii</taxon>
        <taxon>Teleostei</taxon>
        <taxon>Neoteleostei</taxon>
        <taxon>Acanthomorphata</taxon>
        <taxon>Ovalentaria</taxon>
        <taxon>Atherinomorphae</taxon>
        <taxon>Cyprinodontiformes</taxon>
        <taxon>Poeciliidae</taxon>
        <taxon>Poeciliinae</taxon>
        <taxon>Xiphophorus</taxon>
    </lineage>
</organism>
<dbReference type="STRING" id="32473.ENSXCOP00000004118"/>
<dbReference type="AlphaFoldDB" id="A0A3B5KVH0"/>
<dbReference type="PANTHER" id="PTHR22776:SF45">
    <property type="entry name" value="CHEMOKINE-LIKE FACTOR"/>
    <property type="match status" value="1"/>
</dbReference>
<evidence type="ECO:0000256" key="5">
    <source>
        <dbReference type="PROSITE-ProRule" id="PRU00581"/>
    </source>
</evidence>
<reference evidence="8" key="2">
    <citation type="submission" date="2025-09" db="UniProtKB">
        <authorList>
            <consortium name="Ensembl"/>
        </authorList>
    </citation>
    <scope>IDENTIFICATION</scope>
</reference>
<dbReference type="PANTHER" id="PTHR22776">
    <property type="entry name" value="MARVEL-CONTAINING POTENTIAL LIPID RAFT-ASSOCIATED PROTEIN"/>
    <property type="match status" value="1"/>
</dbReference>
<evidence type="ECO:0000256" key="3">
    <source>
        <dbReference type="ARBA" id="ARBA00022989"/>
    </source>
</evidence>
<reference evidence="8" key="1">
    <citation type="submission" date="2025-08" db="UniProtKB">
        <authorList>
            <consortium name="Ensembl"/>
        </authorList>
    </citation>
    <scope>IDENTIFICATION</scope>
</reference>
<name>A0A3B5KVH0_9TELE</name>
<dbReference type="Proteomes" id="UP000261380">
    <property type="component" value="Unplaced"/>
</dbReference>
<accession>A0A3B5KVH0</accession>
<protein>
    <recommendedName>
        <fullName evidence="7">MARVEL domain-containing protein</fullName>
    </recommendedName>
</protein>
<dbReference type="GO" id="GO:0016020">
    <property type="term" value="C:membrane"/>
    <property type="evidence" value="ECO:0007669"/>
    <property type="project" value="UniProtKB-SubCell"/>
</dbReference>
<dbReference type="PROSITE" id="PS51225">
    <property type="entry name" value="MARVEL"/>
    <property type="match status" value="1"/>
</dbReference>
<evidence type="ECO:0000256" key="6">
    <source>
        <dbReference type="SAM" id="Phobius"/>
    </source>
</evidence>
<feature type="transmembrane region" description="Helical" evidence="6">
    <location>
        <begin position="23"/>
        <end position="42"/>
    </location>
</feature>
<evidence type="ECO:0000256" key="4">
    <source>
        <dbReference type="ARBA" id="ARBA00023136"/>
    </source>
</evidence>
<keyword evidence="3 6" id="KW-1133">Transmembrane helix</keyword>
<dbReference type="InterPro" id="IPR008253">
    <property type="entry name" value="Marvel"/>
</dbReference>
<proteinExistence type="predicted"/>
<dbReference type="Ensembl" id="ENSXCOT00000004163.1">
    <property type="protein sequence ID" value="ENSXCOP00000004118.1"/>
    <property type="gene ID" value="ENSXCOG00000003233.1"/>
</dbReference>
<feature type="transmembrane region" description="Helical" evidence="6">
    <location>
        <begin position="115"/>
        <end position="135"/>
    </location>
</feature>
<keyword evidence="2 5" id="KW-0812">Transmembrane</keyword>
<dbReference type="GeneTree" id="ENSGT00940000175054"/>
<keyword evidence="4 5" id="KW-0472">Membrane</keyword>